<accession>A0A0E9PSM0</accession>
<organism evidence="1">
    <name type="scientific">Anguilla anguilla</name>
    <name type="common">European freshwater eel</name>
    <name type="synonym">Muraena anguilla</name>
    <dbReference type="NCBI Taxonomy" id="7936"/>
    <lineage>
        <taxon>Eukaryota</taxon>
        <taxon>Metazoa</taxon>
        <taxon>Chordata</taxon>
        <taxon>Craniata</taxon>
        <taxon>Vertebrata</taxon>
        <taxon>Euteleostomi</taxon>
        <taxon>Actinopterygii</taxon>
        <taxon>Neopterygii</taxon>
        <taxon>Teleostei</taxon>
        <taxon>Anguilliformes</taxon>
        <taxon>Anguillidae</taxon>
        <taxon>Anguilla</taxon>
    </lineage>
</organism>
<sequence length="33" mass="3519">MPMLSIISSPGTSLHLPINTSLLFILIRGLPSV</sequence>
<evidence type="ECO:0000313" key="1">
    <source>
        <dbReference type="EMBL" id="JAH07631.1"/>
    </source>
</evidence>
<dbReference type="AlphaFoldDB" id="A0A0E9PSM0"/>
<dbReference type="EMBL" id="GBXM01101545">
    <property type="protein sequence ID" value="JAH07032.1"/>
    <property type="molecule type" value="Transcribed_RNA"/>
</dbReference>
<dbReference type="EMBL" id="GBXM01100946">
    <property type="protein sequence ID" value="JAH07631.1"/>
    <property type="molecule type" value="Transcribed_RNA"/>
</dbReference>
<proteinExistence type="predicted"/>
<reference evidence="1" key="1">
    <citation type="submission" date="2014-11" db="EMBL/GenBank/DDBJ databases">
        <authorList>
            <person name="Amaro Gonzalez C."/>
        </authorList>
    </citation>
    <scope>NUCLEOTIDE SEQUENCE</scope>
</reference>
<reference evidence="1" key="2">
    <citation type="journal article" date="2015" name="Fish Shellfish Immunol.">
        <title>Early steps in the European eel (Anguilla anguilla)-Vibrio vulnificus interaction in the gills: Role of the RtxA13 toxin.</title>
        <authorList>
            <person name="Callol A."/>
            <person name="Pajuelo D."/>
            <person name="Ebbesson L."/>
            <person name="Teles M."/>
            <person name="MacKenzie S."/>
            <person name="Amaro C."/>
        </authorList>
    </citation>
    <scope>NUCLEOTIDE SEQUENCE</scope>
</reference>
<dbReference type="EMBL" id="GBXM01087712">
    <property type="protein sequence ID" value="JAH20865.1"/>
    <property type="molecule type" value="Transcribed_RNA"/>
</dbReference>
<name>A0A0E9PSM0_ANGAN</name>
<protein>
    <submittedName>
        <fullName evidence="1">Uncharacterized protein</fullName>
    </submittedName>
</protein>